<dbReference type="PANTHER" id="PTHR12526:SF595">
    <property type="entry name" value="BLL5217 PROTEIN"/>
    <property type="match status" value="1"/>
</dbReference>
<dbReference type="Gene3D" id="3.40.50.2000">
    <property type="entry name" value="Glycogen Phosphorylase B"/>
    <property type="match status" value="2"/>
</dbReference>
<dbReference type="Pfam" id="PF13692">
    <property type="entry name" value="Glyco_trans_1_4"/>
    <property type="match status" value="1"/>
</dbReference>
<dbReference type="EMBL" id="CP001349">
    <property type="protein sequence ID" value="ACL55973.1"/>
    <property type="molecule type" value="Genomic_DNA"/>
</dbReference>
<dbReference type="OrthoDB" id="9801573at2"/>
<keyword evidence="3" id="KW-1185">Reference proteome</keyword>
<dbReference type="RefSeq" id="WP_015927671.1">
    <property type="nucleotide sequence ID" value="NC_011894.1"/>
</dbReference>
<evidence type="ECO:0000259" key="1">
    <source>
        <dbReference type="Pfam" id="PF13439"/>
    </source>
</evidence>
<dbReference type="Proteomes" id="UP000008207">
    <property type="component" value="Chromosome"/>
</dbReference>
<organism evidence="2 3">
    <name type="scientific">Methylobacterium nodulans (strain LMG 21967 / CNCM I-2342 / ORS 2060)</name>
    <dbReference type="NCBI Taxonomy" id="460265"/>
    <lineage>
        <taxon>Bacteria</taxon>
        <taxon>Pseudomonadati</taxon>
        <taxon>Pseudomonadota</taxon>
        <taxon>Alphaproteobacteria</taxon>
        <taxon>Hyphomicrobiales</taxon>
        <taxon>Methylobacteriaceae</taxon>
        <taxon>Methylobacterium</taxon>
    </lineage>
</organism>
<proteinExistence type="predicted"/>
<sequence>MPLTILHVAYPLAPVGPDAAGGAEQVLTALDAALVAAGHRSLVVACAGSRPAGELIVVPRETGVLDEAAIAAARLRHAEAVAAALRDHPEIDVVHMHGIDFHAYLPPPGPPVLATLHAPFSWYAPAALHPARPRTVLTCVSAHQHRSAPPGLPLLDPIPNGVPVEALRATTGPRGRFALFLGRIAPEKGVDLALDAAHRAGCALAVAGELFPYPAHQDFFARAVAPRLDRQRRYLGPAGFRRKRRLLNAARCLLLPARLPETSSLVAREAMACGAPVIAYPAGALAEVVEPGRTGFLVETPAAMAEAIRAADRIDPETCRRTAASRFGLRPMIEGYLAAYDQLARGGDRPLPVSGLAGAA</sequence>
<dbReference type="GO" id="GO:0016757">
    <property type="term" value="F:glycosyltransferase activity"/>
    <property type="evidence" value="ECO:0007669"/>
    <property type="project" value="UniProtKB-ARBA"/>
</dbReference>
<dbReference type="Pfam" id="PF13439">
    <property type="entry name" value="Glyco_transf_4"/>
    <property type="match status" value="1"/>
</dbReference>
<dbReference type="AlphaFoldDB" id="B8IHT5"/>
<dbReference type="KEGG" id="mno:Mnod_0960"/>
<accession>B8IHT5</accession>
<dbReference type="STRING" id="460265.Mnod_0960"/>
<reference evidence="2 3" key="1">
    <citation type="submission" date="2009-01" db="EMBL/GenBank/DDBJ databases">
        <title>Complete sequence of chromosome of Methylobacterium nodulans ORS 2060.</title>
        <authorList>
            <consortium name="US DOE Joint Genome Institute"/>
            <person name="Lucas S."/>
            <person name="Copeland A."/>
            <person name="Lapidus A."/>
            <person name="Glavina del Rio T."/>
            <person name="Dalin E."/>
            <person name="Tice H."/>
            <person name="Bruce D."/>
            <person name="Goodwin L."/>
            <person name="Pitluck S."/>
            <person name="Sims D."/>
            <person name="Brettin T."/>
            <person name="Detter J.C."/>
            <person name="Han C."/>
            <person name="Larimer F."/>
            <person name="Land M."/>
            <person name="Hauser L."/>
            <person name="Kyrpides N."/>
            <person name="Ivanova N."/>
            <person name="Marx C.J."/>
            <person name="Richardson P."/>
        </authorList>
    </citation>
    <scope>NUCLEOTIDE SEQUENCE [LARGE SCALE GENOMIC DNA]</scope>
    <source>
        <strain evidence="3">LMG 21967 / CNCM I-2342 / ORS 2060</strain>
    </source>
</reference>
<dbReference type="SUPFAM" id="SSF53756">
    <property type="entry name" value="UDP-Glycosyltransferase/glycogen phosphorylase"/>
    <property type="match status" value="1"/>
</dbReference>
<keyword evidence="2" id="KW-0808">Transferase</keyword>
<dbReference type="HOGENOM" id="CLU_042257_1_0_5"/>
<evidence type="ECO:0000313" key="3">
    <source>
        <dbReference type="Proteomes" id="UP000008207"/>
    </source>
</evidence>
<dbReference type="PANTHER" id="PTHR12526">
    <property type="entry name" value="GLYCOSYLTRANSFERASE"/>
    <property type="match status" value="1"/>
</dbReference>
<feature type="domain" description="Glycosyltransferase subfamily 4-like N-terminal" evidence="1">
    <location>
        <begin position="21"/>
        <end position="133"/>
    </location>
</feature>
<dbReference type="InterPro" id="IPR028098">
    <property type="entry name" value="Glyco_trans_4-like_N"/>
</dbReference>
<dbReference type="eggNOG" id="COG0438">
    <property type="taxonomic scope" value="Bacteria"/>
</dbReference>
<dbReference type="CAZy" id="GT4">
    <property type="family name" value="Glycosyltransferase Family 4"/>
</dbReference>
<gene>
    <name evidence="2" type="ordered locus">Mnod_0960</name>
</gene>
<name>B8IHT5_METNO</name>
<evidence type="ECO:0000313" key="2">
    <source>
        <dbReference type="EMBL" id="ACL55973.1"/>
    </source>
</evidence>
<protein>
    <submittedName>
        <fullName evidence="2">Glycosyl transferase group 1</fullName>
    </submittedName>
</protein>